<keyword evidence="5" id="KW-0347">Helicase</keyword>
<dbReference type="InterPro" id="IPR014014">
    <property type="entry name" value="RNA_helicase_DEAD_Q_motif"/>
</dbReference>
<dbReference type="Gene3D" id="3.40.50.300">
    <property type="entry name" value="P-loop containing nucleotide triphosphate hydrolases"/>
    <property type="match status" value="2"/>
</dbReference>
<dbReference type="Pfam" id="PF13041">
    <property type="entry name" value="PPR_2"/>
    <property type="match status" value="5"/>
</dbReference>
<dbReference type="InterPro" id="IPR011990">
    <property type="entry name" value="TPR-like_helical_dom_sf"/>
</dbReference>
<reference evidence="12 13" key="1">
    <citation type="submission" date="2021-05" db="EMBL/GenBank/DDBJ databases">
        <title>Genome Assembly of Synthetic Allotetraploid Brassica napus Reveals Homoeologous Exchanges between Subgenomes.</title>
        <authorList>
            <person name="Davis J.T."/>
        </authorList>
    </citation>
    <scope>NUCLEOTIDE SEQUENCE [LARGE SCALE GENOMIC DNA]</scope>
    <source>
        <strain evidence="13">cv. Da-Ae</strain>
        <tissue evidence="12">Seedling</tissue>
    </source>
</reference>
<feature type="repeat" description="PPR" evidence="8">
    <location>
        <begin position="118"/>
        <end position="156"/>
    </location>
</feature>
<feature type="repeat" description="PPR" evidence="8">
    <location>
        <begin position="1251"/>
        <end position="1286"/>
    </location>
</feature>
<dbReference type="InterPro" id="IPR044742">
    <property type="entry name" value="DEAD/DEAH_RhlB"/>
</dbReference>
<keyword evidence="3" id="KW-0547">Nucleotide-binding</keyword>
<evidence type="ECO:0000313" key="13">
    <source>
        <dbReference type="Proteomes" id="UP000824890"/>
    </source>
</evidence>
<feature type="repeat" description="PPR" evidence="8">
    <location>
        <begin position="263"/>
        <end position="293"/>
    </location>
</feature>
<evidence type="ECO:0000259" key="10">
    <source>
        <dbReference type="PROSITE" id="PS51194"/>
    </source>
</evidence>
<name>A0ABQ8CHG3_BRANA</name>
<dbReference type="EMBL" id="JAGKQM010000008">
    <property type="protein sequence ID" value="KAH0916496.1"/>
    <property type="molecule type" value="Genomic_DNA"/>
</dbReference>
<evidence type="ECO:0000256" key="5">
    <source>
        <dbReference type="ARBA" id="ARBA00022806"/>
    </source>
</evidence>
<evidence type="ECO:0000256" key="4">
    <source>
        <dbReference type="ARBA" id="ARBA00022801"/>
    </source>
</evidence>
<keyword evidence="13" id="KW-1185">Reference proteome</keyword>
<dbReference type="SUPFAM" id="SSF52540">
    <property type="entry name" value="P-loop containing nucleoside triphosphate hydrolases"/>
    <property type="match status" value="2"/>
</dbReference>
<dbReference type="SMART" id="SM00487">
    <property type="entry name" value="DEXDc"/>
    <property type="match status" value="1"/>
</dbReference>
<evidence type="ECO:0000256" key="7">
    <source>
        <dbReference type="PROSITE-ProRule" id="PRU00552"/>
    </source>
</evidence>
<feature type="repeat" description="PPR" evidence="8">
    <location>
        <begin position="317"/>
        <end position="351"/>
    </location>
</feature>
<dbReference type="InterPro" id="IPR011545">
    <property type="entry name" value="DEAD/DEAH_box_helicase_dom"/>
</dbReference>
<dbReference type="PROSITE" id="PS51195">
    <property type="entry name" value="Q_MOTIF"/>
    <property type="match status" value="1"/>
</dbReference>
<gene>
    <name evidence="12" type="ORF">HID58_030942</name>
</gene>
<dbReference type="InterPro" id="IPR014001">
    <property type="entry name" value="Helicase_ATP-bd"/>
</dbReference>
<dbReference type="Pfam" id="PF00271">
    <property type="entry name" value="Helicase_C"/>
    <property type="match status" value="1"/>
</dbReference>
<dbReference type="InterPro" id="IPR002885">
    <property type="entry name" value="PPR_rpt"/>
</dbReference>
<feature type="repeat" description="PPR" evidence="8">
    <location>
        <begin position="1181"/>
        <end position="1215"/>
    </location>
</feature>
<feature type="repeat" description="PPR" evidence="8">
    <location>
        <begin position="228"/>
        <end position="262"/>
    </location>
</feature>
<dbReference type="PROSITE" id="PS51375">
    <property type="entry name" value="PPR"/>
    <property type="match status" value="15"/>
</dbReference>
<dbReference type="SMART" id="SM00490">
    <property type="entry name" value="HELICc"/>
    <property type="match status" value="1"/>
</dbReference>
<comment type="caution">
    <text evidence="12">The sequence shown here is derived from an EMBL/GenBank/DDBJ whole genome shotgun (WGS) entry which is preliminary data.</text>
</comment>
<protein>
    <recommendedName>
        <fullName evidence="14">RNA helicase</fullName>
    </recommendedName>
</protein>
<dbReference type="Pfam" id="PF01535">
    <property type="entry name" value="PPR"/>
    <property type="match status" value="5"/>
</dbReference>
<feature type="domain" description="Helicase ATP-binding" evidence="9">
    <location>
        <begin position="557"/>
        <end position="752"/>
    </location>
</feature>
<organism evidence="12 13">
    <name type="scientific">Brassica napus</name>
    <name type="common">Rape</name>
    <dbReference type="NCBI Taxonomy" id="3708"/>
    <lineage>
        <taxon>Eukaryota</taxon>
        <taxon>Viridiplantae</taxon>
        <taxon>Streptophyta</taxon>
        <taxon>Embryophyta</taxon>
        <taxon>Tracheophyta</taxon>
        <taxon>Spermatophyta</taxon>
        <taxon>Magnoliopsida</taxon>
        <taxon>eudicotyledons</taxon>
        <taxon>Gunneridae</taxon>
        <taxon>Pentapetalae</taxon>
        <taxon>rosids</taxon>
        <taxon>malvids</taxon>
        <taxon>Brassicales</taxon>
        <taxon>Brassicaceae</taxon>
        <taxon>Brassiceae</taxon>
        <taxon>Brassica</taxon>
    </lineage>
</organism>
<keyword evidence="4" id="KW-0378">Hydrolase</keyword>
<feature type="short sequence motif" description="Q motif" evidence="7">
    <location>
        <begin position="526"/>
        <end position="554"/>
    </location>
</feature>
<feature type="repeat" description="PPR" evidence="8">
    <location>
        <begin position="1076"/>
        <end position="1110"/>
    </location>
</feature>
<feature type="domain" description="Helicase C-terminal" evidence="10">
    <location>
        <begin position="809"/>
        <end position="953"/>
    </location>
</feature>
<evidence type="ECO:0008006" key="14">
    <source>
        <dbReference type="Google" id="ProtNLM"/>
    </source>
</evidence>
<comment type="similarity">
    <text evidence="1">Belongs to the PPR family. P subfamily.</text>
</comment>
<proteinExistence type="inferred from homology"/>
<feature type="repeat" description="PPR" evidence="8">
    <location>
        <begin position="193"/>
        <end position="227"/>
    </location>
</feature>
<dbReference type="NCBIfam" id="TIGR00756">
    <property type="entry name" value="PPR"/>
    <property type="match status" value="13"/>
</dbReference>
<evidence type="ECO:0000259" key="9">
    <source>
        <dbReference type="PROSITE" id="PS51192"/>
    </source>
</evidence>
<evidence type="ECO:0000313" key="12">
    <source>
        <dbReference type="EMBL" id="KAH0916496.1"/>
    </source>
</evidence>
<dbReference type="Pfam" id="PF12854">
    <property type="entry name" value="PPR_1"/>
    <property type="match status" value="1"/>
</dbReference>
<feature type="repeat" description="PPR" evidence="8">
    <location>
        <begin position="1041"/>
        <end position="1075"/>
    </location>
</feature>
<dbReference type="Pfam" id="PF00270">
    <property type="entry name" value="DEAD"/>
    <property type="match status" value="1"/>
</dbReference>
<dbReference type="PANTHER" id="PTHR47941">
    <property type="entry name" value="PENTATRICOPEPTIDE REPEAT-CONTAINING PROTEIN 3, MITOCHONDRIAL"/>
    <property type="match status" value="1"/>
</dbReference>
<feature type="repeat" description="PPR" evidence="8">
    <location>
        <begin position="1323"/>
        <end position="1357"/>
    </location>
</feature>
<evidence type="ECO:0000256" key="2">
    <source>
        <dbReference type="ARBA" id="ARBA00022737"/>
    </source>
</evidence>
<evidence type="ECO:0000259" key="11">
    <source>
        <dbReference type="PROSITE" id="PS51195"/>
    </source>
</evidence>
<evidence type="ECO:0000256" key="8">
    <source>
        <dbReference type="PROSITE-ProRule" id="PRU00708"/>
    </source>
</evidence>
<evidence type="ECO:0000256" key="1">
    <source>
        <dbReference type="ARBA" id="ARBA00007626"/>
    </source>
</evidence>
<feature type="repeat" description="PPR" evidence="8">
    <location>
        <begin position="1146"/>
        <end position="1180"/>
    </location>
</feature>
<keyword evidence="6" id="KW-0067">ATP-binding</keyword>
<accession>A0ABQ8CHG3</accession>
<dbReference type="Proteomes" id="UP000824890">
    <property type="component" value="Unassembled WGS sequence"/>
</dbReference>
<dbReference type="CDD" id="cd18787">
    <property type="entry name" value="SF2_C_DEAD"/>
    <property type="match status" value="1"/>
</dbReference>
<dbReference type="InterPro" id="IPR001650">
    <property type="entry name" value="Helicase_C-like"/>
</dbReference>
<evidence type="ECO:0000256" key="3">
    <source>
        <dbReference type="ARBA" id="ARBA00022741"/>
    </source>
</evidence>
<feature type="repeat" description="PPR" evidence="8">
    <location>
        <begin position="157"/>
        <end position="192"/>
    </location>
</feature>
<dbReference type="CDD" id="cd00268">
    <property type="entry name" value="DEADc"/>
    <property type="match status" value="1"/>
</dbReference>
<dbReference type="PROSITE" id="PS51192">
    <property type="entry name" value="HELICASE_ATP_BIND_1"/>
    <property type="match status" value="1"/>
</dbReference>
<dbReference type="Gene3D" id="1.25.40.10">
    <property type="entry name" value="Tetratricopeptide repeat domain"/>
    <property type="match status" value="7"/>
</dbReference>
<dbReference type="PROSITE" id="PS51194">
    <property type="entry name" value="HELICASE_CTER"/>
    <property type="match status" value="1"/>
</dbReference>
<feature type="domain" description="DEAD-box RNA helicase Q" evidence="11">
    <location>
        <begin position="526"/>
        <end position="554"/>
    </location>
</feature>
<sequence>MIRSAAKSLRSVHPRFMETGTLTTSLLHGRYEFLSCCGRDFSCLSSDRNLSYKERLTSGIAGINKDDAVHLFKSMLRSRPLPTVTDFNKLFSTVAKTKQHSLVLSLSKQMEFNGVAFDLYTLNITMNCFCRLRKLERKLKEAEELYNEMITRGIDPDTITYNSLIDGLCIENRLDEANQMVDVVMVSKGCDPDIVTFNILINGYCKAKLVDEGMRVFREISLRGLVADTVTYNTLVQGFCEAGKLDVAKELFQEMVSQGARPDIVTYRILLDGLCDNGELQEALDILEKMQKCKKGSLSEADKLFRKMGEEDGTAPSECTYNTLIRAHLGGSGVATSVELIEEMKRCGFSADASTMKMIEQKLSRYAFLNDLIFIYEKVLSKRDAFFVFILHVFSFLSHVGILRRHEDIILIDMAMSSVSTRFLVLLQDFSAFRKISWRSAATNYHRQSRLLCHVAKEDGSLTLASLELGNNSPRRSGKSKATKLEGSFVSEMSQQGKVRAATNYKVKVVKEKKPAEIVSPLFSAKSFEELGLPDSLLDSLEREGFSVPTDVQSAAVPAIIKGHDAVIQSYTGSGKTLAYLLPILSEIGPLSGKAKSSEKRAEIQAMIVAPSRELGMQIVREVEKLLGPDHRRMVQQLVGGANRMRQEEALKKNKPAIVVGTPGRIAEISKSGRLHTHGCRFLVLDEVDELLSFNFREDIHRIIEHVGRRAGAGPKGEVDERANRQTILVSATVPFSVIRAAKSWSHEPVLVQANKVTPLDSVQTTAPAISLTPTTSEANGQIQTTIQSLPPALKHFYCISKHQHKVDALRRCVHALDAQSVIAFMNHSKQLKDVVYKLEARGMSCSELHGDLGKLGRSTVLKKFKNGEVRVLVTNELSARGLDVAECDLVVNLELPTDAVHYAHRAGRTGRLGRKGTVVTVCEESQVFIVKKMEKQLGLPFEYCEFVDGELVVTEEDKAIIRKDSSEEDMTLMMRRRLITLHPRFMETGTLKTFRHEFLSCCERDFSCLNRSDRNLSYRERLSCGIADIKKDDAVDLFQSMIRSRPLPRGFCNAGRWDDGAQLLRDMITRNITPNVVTFSALIDCFVKEGKLKEAKELYNEMVPRGIDPDTITYTSLIYGLCMENRLDEANQMMDLMVSKGCEPSIVTYGTLINGYCKAKRVVDGMKLFREISLRGLVANTVTYSTLIQGFCEAGKLNVAKELFQEMVSRGVSPSVVTYGILLDGLCDNGELEEALEILEKMQKCKMGIDIGIYNIIIHGMCNARRVDDAWELFSSLLPLKGVKPDVKTYNVMIGGLCKKGSLSEADKLFKKMGEEDETAPSECTYNTLIRAHLGGSGVATSVELIEEMKRCGFSADASTMKMVIDMLADGRLNKRFLDMLS</sequence>
<feature type="repeat" description="PPR" evidence="8">
    <location>
        <begin position="1216"/>
        <end position="1250"/>
    </location>
</feature>
<dbReference type="SUPFAM" id="SSF81901">
    <property type="entry name" value="HCP-like"/>
    <property type="match status" value="1"/>
</dbReference>
<keyword evidence="2" id="KW-0677">Repeat</keyword>
<evidence type="ECO:0000256" key="6">
    <source>
        <dbReference type="ARBA" id="ARBA00022840"/>
    </source>
</evidence>
<dbReference type="InterPro" id="IPR027417">
    <property type="entry name" value="P-loop_NTPase"/>
</dbReference>
<feature type="repeat" description="PPR" evidence="8">
    <location>
        <begin position="1111"/>
        <end position="1145"/>
    </location>
</feature>
<feature type="repeat" description="PPR" evidence="8">
    <location>
        <begin position="1287"/>
        <end position="1321"/>
    </location>
</feature>